<dbReference type="EMBL" id="JAYWIO010000005">
    <property type="protein sequence ID" value="KAK7259898.1"/>
    <property type="molecule type" value="Genomic_DNA"/>
</dbReference>
<reference evidence="1 2" key="1">
    <citation type="submission" date="2024-01" db="EMBL/GenBank/DDBJ databases">
        <title>The genomes of 5 underutilized Papilionoideae crops provide insights into root nodulation and disease resistanc.</title>
        <authorList>
            <person name="Yuan L."/>
        </authorList>
    </citation>
    <scope>NUCLEOTIDE SEQUENCE [LARGE SCALE GENOMIC DNA]</scope>
    <source>
        <strain evidence="1">ZHUSHIDOU_FW_LH</strain>
        <tissue evidence="1">Leaf</tissue>
    </source>
</reference>
<evidence type="ECO:0000313" key="1">
    <source>
        <dbReference type="EMBL" id="KAK7259898.1"/>
    </source>
</evidence>
<gene>
    <name evidence="1" type="ORF">RIF29_25513</name>
</gene>
<accession>A0AAN9HXJ9</accession>
<comment type="caution">
    <text evidence="1">The sequence shown here is derived from an EMBL/GenBank/DDBJ whole genome shotgun (WGS) entry which is preliminary data.</text>
</comment>
<sequence length="68" mass="7364">MLHDPRSQPWNADLNFPVVCARVAITLASVITSPLKAWKIGSDLSGSIEFGIVTVLNDAKYGNHGRQS</sequence>
<evidence type="ECO:0000313" key="2">
    <source>
        <dbReference type="Proteomes" id="UP001372338"/>
    </source>
</evidence>
<dbReference type="AlphaFoldDB" id="A0AAN9HXJ9"/>
<protein>
    <submittedName>
        <fullName evidence="1">Uncharacterized protein</fullName>
    </submittedName>
</protein>
<organism evidence="1 2">
    <name type="scientific">Crotalaria pallida</name>
    <name type="common">Smooth rattlebox</name>
    <name type="synonym">Crotalaria striata</name>
    <dbReference type="NCBI Taxonomy" id="3830"/>
    <lineage>
        <taxon>Eukaryota</taxon>
        <taxon>Viridiplantae</taxon>
        <taxon>Streptophyta</taxon>
        <taxon>Embryophyta</taxon>
        <taxon>Tracheophyta</taxon>
        <taxon>Spermatophyta</taxon>
        <taxon>Magnoliopsida</taxon>
        <taxon>eudicotyledons</taxon>
        <taxon>Gunneridae</taxon>
        <taxon>Pentapetalae</taxon>
        <taxon>rosids</taxon>
        <taxon>fabids</taxon>
        <taxon>Fabales</taxon>
        <taxon>Fabaceae</taxon>
        <taxon>Papilionoideae</taxon>
        <taxon>50 kb inversion clade</taxon>
        <taxon>genistoids sensu lato</taxon>
        <taxon>core genistoids</taxon>
        <taxon>Crotalarieae</taxon>
        <taxon>Crotalaria</taxon>
    </lineage>
</organism>
<keyword evidence="2" id="KW-1185">Reference proteome</keyword>
<name>A0AAN9HXJ9_CROPI</name>
<dbReference type="Proteomes" id="UP001372338">
    <property type="component" value="Unassembled WGS sequence"/>
</dbReference>
<proteinExistence type="predicted"/>